<dbReference type="SMART" id="SM00034">
    <property type="entry name" value="CLECT"/>
    <property type="match status" value="1"/>
</dbReference>
<evidence type="ECO:0000256" key="1">
    <source>
        <dbReference type="ARBA" id="ARBA00023157"/>
    </source>
</evidence>
<dbReference type="InterPro" id="IPR018378">
    <property type="entry name" value="C-type_lectin_CS"/>
</dbReference>
<dbReference type="PANTHER" id="PTHR45784:SF3">
    <property type="entry name" value="C-TYPE LECTIN DOMAIN FAMILY 4 MEMBER K-LIKE-RELATED"/>
    <property type="match status" value="1"/>
</dbReference>
<accession>A0A3B3D185</accession>
<name>A0A3B3D185_ORYME</name>
<dbReference type="Proteomes" id="UP000261560">
    <property type="component" value="Unplaced"/>
</dbReference>
<evidence type="ECO:0000313" key="4">
    <source>
        <dbReference type="Proteomes" id="UP000261560"/>
    </source>
</evidence>
<dbReference type="Gene3D" id="3.10.100.10">
    <property type="entry name" value="Mannose-Binding Protein A, subunit A"/>
    <property type="match status" value="1"/>
</dbReference>
<dbReference type="InterPro" id="IPR016187">
    <property type="entry name" value="CTDL_fold"/>
</dbReference>
<dbReference type="PROSITE" id="PS50041">
    <property type="entry name" value="C_TYPE_LECTIN_2"/>
    <property type="match status" value="1"/>
</dbReference>
<reference evidence="3" key="2">
    <citation type="submission" date="2025-09" db="UniProtKB">
        <authorList>
            <consortium name="Ensembl"/>
        </authorList>
    </citation>
    <scope>IDENTIFICATION</scope>
</reference>
<dbReference type="OMA" id="NENCAII"/>
<dbReference type="PaxDb" id="30732-ENSOMEP00000023194"/>
<feature type="domain" description="C-type lectin" evidence="2">
    <location>
        <begin position="27"/>
        <end position="146"/>
    </location>
</feature>
<dbReference type="AlphaFoldDB" id="A0A3B3D185"/>
<reference evidence="3" key="1">
    <citation type="submission" date="2025-08" db="UniProtKB">
        <authorList>
            <consortium name="Ensembl"/>
        </authorList>
    </citation>
    <scope>IDENTIFICATION</scope>
</reference>
<dbReference type="PANTHER" id="PTHR45784">
    <property type="entry name" value="C-TYPE LECTIN DOMAIN FAMILY 20 MEMBER A-RELATED"/>
    <property type="match status" value="1"/>
</dbReference>
<dbReference type="Pfam" id="PF00059">
    <property type="entry name" value="Lectin_C"/>
    <property type="match status" value="1"/>
</dbReference>
<dbReference type="InterPro" id="IPR001304">
    <property type="entry name" value="C-type_lectin-like"/>
</dbReference>
<dbReference type="InterPro" id="IPR016186">
    <property type="entry name" value="C-type_lectin-like/link_sf"/>
</dbReference>
<proteinExistence type="predicted"/>
<dbReference type="GeneTree" id="ENSGT00940000169840"/>
<evidence type="ECO:0000259" key="2">
    <source>
        <dbReference type="PROSITE" id="PS50041"/>
    </source>
</evidence>
<dbReference type="STRING" id="30732.ENSOMEP00000023194"/>
<organism evidence="3 4">
    <name type="scientific">Oryzias melastigma</name>
    <name type="common">Marine medaka</name>
    <dbReference type="NCBI Taxonomy" id="30732"/>
    <lineage>
        <taxon>Eukaryota</taxon>
        <taxon>Metazoa</taxon>
        <taxon>Chordata</taxon>
        <taxon>Craniata</taxon>
        <taxon>Vertebrata</taxon>
        <taxon>Euteleostomi</taxon>
        <taxon>Actinopterygii</taxon>
        <taxon>Neopterygii</taxon>
        <taxon>Teleostei</taxon>
        <taxon>Neoteleostei</taxon>
        <taxon>Acanthomorphata</taxon>
        <taxon>Ovalentaria</taxon>
        <taxon>Atherinomorphae</taxon>
        <taxon>Beloniformes</taxon>
        <taxon>Adrianichthyidae</taxon>
        <taxon>Oryziinae</taxon>
        <taxon>Oryzias</taxon>
    </lineage>
</organism>
<evidence type="ECO:0000313" key="3">
    <source>
        <dbReference type="Ensembl" id="ENSOMEP00000023194.1"/>
    </source>
</evidence>
<dbReference type="Ensembl" id="ENSOMET00000012868.1">
    <property type="protein sequence ID" value="ENSOMEP00000023194.1"/>
    <property type="gene ID" value="ENSOMEG00000003135.1"/>
</dbReference>
<dbReference type="PROSITE" id="PS00615">
    <property type="entry name" value="C_TYPE_LECTIN_1"/>
    <property type="match status" value="1"/>
</dbReference>
<dbReference type="SUPFAM" id="SSF56436">
    <property type="entry name" value="C-type lectin-like"/>
    <property type="match status" value="1"/>
</dbReference>
<keyword evidence="1" id="KW-1015">Disulfide bond</keyword>
<sequence length="157" mass="18142">MKPHLPADPFSSRFSLSCCSKVPLRQYHYVDSVLSWYEAQQYCRENFTDLATFESLDDISRLQPTFAHKQAWIGLWDDPNAWKTSMGNQSNSWRWSVTEETTTTGYQAWSYPNLDFYGGLESCGMMRSGGSWGDYNCAAALRFLCYNGKKRFGFLCR</sequence>
<protein>
    <recommendedName>
        <fullName evidence="2">C-type lectin domain-containing protein</fullName>
    </recommendedName>
</protein>
<keyword evidence="4" id="KW-1185">Reference proteome</keyword>